<feature type="region of interest" description="Disordered" evidence="1">
    <location>
        <begin position="18"/>
        <end position="44"/>
    </location>
</feature>
<evidence type="ECO:0000256" key="1">
    <source>
        <dbReference type="SAM" id="MobiDB-lite"/>
    </source>
</evidence>
<evidence type="ECO:0000313" key="3">
    <source>
        <dbReference type="Proteomes" id="UP000023435"/>
    </source>
</evidence>
<sequence length="44" mass="4585">MRAAAYVVIVAAGLDRLSPRKRTGRDASTIGPDTNPFRPSGATA</sequence>
<proteinExistence type="predicted"/>
<dbReference type="EMBL" id="JAJA02000001">
    <property type="protein sequence ID" value="KWS06117.1"/>
    <property type="molecule type" value="Genomic_DNA"/>
</dbReference>
<comment type="caution">
    <text evidence="2">The sequence shown here is derived from an EMBL/GenBank/DDBJ whole genome shotgun (WGS) entry which is preliminary data.</text>
</comment>
<reference evidence="2 3" key="1">
    <citation type="journal article" date="2014" name="Genome Announc.">
        <title>Draft Genome Sequence of Lysobacter capsici AZ78, a Bacterium Antagonistic to Plant-Pathogenic Oomycetes.</title>
        <authorList>
            <person name="Puopolo G."/>
            <person name="Sonego P."/>
            <person name="Engelen K."/>
            <person name="Pertot I."/>
        </authorList>
    </citation>
    <scope>NUCLEOTIDE SEQUENCE [LARGE SCALE GENOMIC DNA]</scope>
    <source>
        <strain evidence="2 3">AZ78</strain>
    </source>
</reference>
<dbReference type="Proteomes" id="UP000023435">
    <property type="component" value="Unassembled WGS sequence"/>
</dbReference>
<gene>
    <name evidence="2" type="ORF">AZ78_3671</name>
</gene>
<dbReference type="AlphaFoldDB" id="A0A108UBM1"/>
<accession>A0A108UBM1</accession>
<evidence type="ECO:0000313" key="2">
    <source>
        <dbReference type="EMBL" id="KWS06117.1"/>
    </source>
</evidence>
<name>A0A108UBM1_9GAMM</name>
<organism evidence="2 3">
    <name type="scientific">Lysobacter capsici AZ78</name>
    <dbReference type="NCBI Taxonomy" id="1444315"/>
    <lineage>
        <taxon>Bacteria</taxon>
        <taxon>Pseudomonadati</taxon>
        <taxon>Pseudomonadota</taxon>
        <taxon>Gammaproteobacteria</taxon>
        <taxon>Lysobacterales</taxon>
        <taxon>Lysobacteraceae</taxon>
        <taxon>Lysobacter</taxon>
    </lineage>
</organism>
<keyword evidence="3" id="KW-1185">Reference proteome</keyword>
<protein>
    <submittedName>
        <fullName evidence="2">Uncharacterized protein</fullName>
    </submittedName>
</protein>